<evidence type="ECO:0000313" key="2">
    <source>
        <dbReference type="Proteomes" id="UP000314982"/>
    </source>
</evidence>
<organism evidence="1 2">
    <name type="scientific">Hucho hucho</name>
    <name type="common">huchen</name>
    <dbReference type="NCBI Taxonomy" id="62062"/>
    <lineage>
        <taxon>Eukaryota</taxon>
        <taxon>Metazoa</taxon>
        <taxon>Chordata</taxon>
        <taxon>Craniata</taxon>
        <taxon>Vertebrata</taxon>
        <taxon>Euteleostomi</taxon>
        <taxon>Actinopterygii</taxon>
        <taxon>Neopterygii</taxon>
        <taxon>Teleostei</taxon>
        <taxon>Protacanthopterygii</taxon>
        <taxon>Salmoniformes</taxon>
        <taxon>Salmonidae</taxon>
        <taxon>Salmoninae</taxon>
        <taxon>Hucho</taxon>
    </lineage>
</organism>
<name>A0A4W5PS95_9TELE</name>
<dbReference type="AlphaFoldDB" id="A0A4W5PS95"/>
<protein>
    <submittedName>
        <fullName evidence="1">Uncharacterized protein</fullName>
    </submittedName>
</protein>
<dbReference type="GeneTree" id="ENSGT01010000226977"/>
<reference evidence="2" key="1">
    <citation type="submission" date="2018-06" db="EMBL/GenBank/DDBJ databases">
        <title>Genome assembly of Danube salmon.</title>
        <authorList>
            <person name="Macqueen D.J."/>
            <person name="Gundappa M.K."/>
        </authorList>
    </citation>
    <scope>NUCLEOTIDE SEQUENCE [LARGE SCALE GENOMIC DNA]</scope>
</reference>
<dbReference type="GO" id="GO:0044782">
    <property type="term" value="P:cilium organization"/>
    <property type="evidence" value="ECO:0007669"/>
    <property type="project" value="TreeGrafter"/>
</dbReference>
<dbReference type="PANTHER" id="PTHR15505">
    <property type="entry name" value="RIIA DOMAIN-CONTAINING PROTEIN 1"/>
    <property type="match status" value="1"/>
</dbReference>
<dbReference type="Proteomes" id="UP000314982">
    <property type="component" value="Unassembled WGS sequence"/>
</dbReference>
<reference evidence="1" key="3">
    <citation type="submission" date="2025-09" db="UniProtKB">
        <authorList>
            <consortium name="Ensembl"/>
        </authorList>
    </citation>
    <scope>IDENTIFICATION</scope>
</reference>
<proteinExistence type="predicted"/>
<reference evidence="1" key="2">
    <citation type="submission" date="2025-08" db="UniProtKB">
        <authorList>
            <consortium name="Ensembl"/>
        </authorList>
    </citation>
    <scope>IDENTIFICATION</scope>
</reference>
<keyword evidence="2" id="KW-1185">Reference proteome</keyword>
<dbReference type="PANTHER" id="PTHR15505:SF3">
    <property type="entry name" value="CILIOGENESIS-ASSOCIATED TTC17-INTERACTING PROTEIN"/>
    <property type="match status" value="1"/>
</dbReference>
<dbReference type="Ensembl" id="ENSHHUT00000069885.1">
    <property type="protein sequence ID" value="ENSHHUP00000067611.1"/>
    <property type="gene ID" value="ENSHHUG00000039855.1"/>
</dbReference>
<sequence>MISQCFEKRGLVWEEDMQMHSKFLDRKEELKAEHVSNLRQHQELRAMMADFLQFLYQRKPRNVFMFASKDFSPVASCRPPWGTFNTSLS</sequence>
<dbReference type="GO" id="GO:0030041">
    <property type="term" value="P:actin filament polymerization"/>
    <property type="evidence" value="ECO:0007669"/>
    <property type="project" value="TreeGrafter"/>
</dbReference>
<accession>A0A4W5PS95</accession>
<evidence type="ECO:0000313" key="1">
    <source>
        <dbReference type="Ensembl" id="ENSHHUP00000067611.1"/>
    </source>
</evidence>